<proteinExistence type="predicted"/>
<organism evidence="1">
    <name type="scientific">Bacillus phage Lurz3</name>
    <dbReference type="NCBI Taxonomy" id="1943563"/>
    <lineage>
        <taxon>Viruses</taxon>
        <taxon>Duplodnaviria</taxon>
        <taxon>Heunggongvirae</taxon>
        <taxon>Uroviricota</taxon>
        <taxon>Caudoviricetes</taxon>
        <taxon>Lambdavirus</taxon>
    </lineage>
</organism>
<protein>
    <recommendedName>
        <fullName evidence="2">Phage protein</fullName>
    </recommendedName>
</protein>
<sequence length="89" mass="10286">MAKFRKKPVEIEAVQYDGTNAREIERFVNGDIGMIGGTLDYDPIGNDYFIKTLEGKMTIRKDDYIIKGVNGEFYPCKPDIFHKTYEEVK</sequence>
<name>A0A1Q1PVR6_9CAUD</name>
<accession>A0A1Q1PVR6</accession>
<dbReference type="EMBL" id="KX618231">
    <property type="protein sequence ID" value="AQN32166.1"/>
    <property type="molecule type" value="Genomic_DNA"/>
</dbReference>
<evidence type="ECO:0000313" key="1">
    <source>
        <dbReference type="EMBL" id="AQN32166.1"/>
    </source>
</evidence>
<reference evidence="1" key="2">
    <citation type="journal article" date="2017" name="J. Mol. Biol.">
        <title>Bacteriophage SPP1 pac Cleavage: A Precise Cut without Sequence Specificity Requirement.</title>
        <authorList>
            <person name="Djacem K."/>
            <person name="Tavares P."/>
            <person name="Oliveira L."/>
        </authorList>
    </citation>
    <scope>NUCLEOTIDE SEQUENCE</scope>
</reference>
<reference evidence="1" key="1">
    <citation type="submission" date="2016-07" db="EMBL/GenBank/DDBJ databases">
        <authorList>
            <person name="Karima D."/>
        </authorList>
    </citation>
    <scope>NUCLEOTIDE SEQUENCE</scope>
</reference>
<evidence type="ECO:0008006" key="2">
    <source>
        <dbReference type="Google" id="ProtNLM"/>
    </source>
</evidence>